<keyword evidence="1" id="KW-0175">Coiled coil</keyword>
<name>A0ABP8LJ28_9BURK</name>
<proteinExistence type="predicted"/>
<evidence type="ECO:0000256" key="1">
    <source>
        <dbReference type="SAM" id="Coils"/>
    </source>
</evidence>
<organism evidence="2 3">
    <name type="scientific">Acidovorax lacteus</name>
    <dbReference type="NCBI Taxonomy" id="1924988"/>
    <lineage>
        <taxon>Bacteria</taxon>
        <taxon>Pseudomonadati</taxon>
        <taxon>Pseudomonadota</taxon>
        <taxon>Betaproteobacteria</taxon>
        <taxon>Burkholderiales</taxon>
        <taxon>Comamonadaceae</taxon>
        <taxon>Acidovorax</taxon>
    </lineage>
</organism>
<sequence length="180" mass="19549">MRIILIYEVRNMAFLATEHEALCRHLAQAQRRCSAALEQQQRQLIAVQVELLRTRVQLLLRTTEAAWLRADLQALQAVTPGGARRRAMGRQIERLTEQVAQLSRSLGLAQALAAVARPCPDGTVAACMTEGEAAQRSVAAAATQAAICQVGCVGQSMALRGENGRCERTGETCVVWDGPQ</sequence>
<evidence type="ECO:0000313" key="2">
    <source>
        <dbReference type="EMBL" id="GAA4429095.1"/>
    </source>
</evidence>
<accession>A0ABP8LJ28</accession>
<dbReference type="EMBL" id="BAABEX010000029">
    <property type="protein sequence ID" value="GAA4429095.1"/>
    <property type="molecule type" value="Genomic_DNA"/>
</dbReference>
<protein>
    <submittedName>
        <fullName evidence="2">Uncharacterized protein</fullName>
    </submittedName>
</protein>
<keyword evidence="3" id="KW-1185">Reference proteome</keyword>
<comment type="caution">
    <text evidence="2">The sequence shown here is derived from an EMBL/GenBank/DDBJ whole genome shotgun (WGS) entry which is preliminary data.</text>
</comment>
<dbReference type="Proteomes" id="UP001501788">
    <property type="component" value="Unassembled WGS sequence"/>
</dbReference>
<gene>
    <name evidence="2" type="ORF">GCM10023090_28710</name>
</gene>
<feature type="coiled-coil region" evidence="1">
    <location>
        <begin position="85"/>
        <end position="112"/>
    </location>
</feature>
<reference evidence="3" key="1">
    <citation type="journal article" date="2019" name="Int. J. Syst. Evol. Microbiol.">
        <title>The Global Catalogue of Microorganisms (GCM) 10K type strain sequencing project: providing services to taxonomists for standard genome sequencing and annotation.</title>
        <authorList>
            <consortium name="The Broad Institute Genomics Platform"/>
            <consortium name="The Broad Institute Genome Sequencing Center for Infectious Disease"/>
            <person name="Wu L."/>
            <person name="Ma J."/>
        </authorList>
    </citation>
    <scope>NUCLEOTIDE SEQUENCE [LARGE SCALE GENOMIC DNA]</scope>
    <source>
        <strain evidence="3">JCM 31890</strain>
    </source>
</reference>
<evidence type="ECO:0000313" key="3">
    <source>
        <dbReference type="Proteomes" id="UP001501788"/>
    </source>
</evidence>